<keyword evidence="12" id="KW-1185">Reference proteome</keyword>
<evidence type="ECO:0000256" key="5">
    <source>
        <dbReference type="ARBA" id="ARBA00023002"/>
    </source>
</evidence>
<dbReference type="GO" id="GO:0005739">
    <property type="term" value="C:mitochondrion"/>
    <property type="evidence" value="ECO:0007669"/>
    <property type="project" value="UniProtKB-SubCell"/>
</dbReference>
<dbReference type="EMBL" id="MUJZ01052937">
    <property type="protein sequence ID" value="OTF73144.1"/>
    <property type="molecule type" value="Genomic_DNA"/>
</dbReference>
<sequence>MMQHYLLRRPTSSLLFWANIRKASQALAYDNFGDPSAVLKKVSIQNERVIKNGHVMVKYLASPINPADINTIQGVYPVKPSSFPAIAGNEGVAEVIRVGSGVKHVEIGESLIQNGGNSAVGLFVIQLARLWGIKTINVVRDRPDFGELRDHLKSLGADYVVTEEELRKREIMEQILSEIPKPNLALNCVGGQNATDCMRYLADNGTMVTYGGMSRKPVVIPTGLLIFKNQKYVGYWMTRWSQENFNSTQRTKMIEELCKLRLDDKLQLPKMEIIRLDDWKEAMQNISKGFTNVKYVFKFD</sequence>
<evidence type="ECO:0000256" key="7">
    <source>
        <dbReference type="ARBA" id="ARBA00041058"/>
    </source>
</evidence>
<dbReference type="PANTHER" id="PTHR43981:SF2">
    <property type="entry name" value="ENOYL-[ACYL-CARRIER-PROTEIN] REDUCTASE, MITOCHONDRIAL"/>
    <property type="match status" value="1"/>
</dbReference>
<keyword evidence="5" id="KW-0560">Oxidoreductase</keyword>
<organism evidence="11 12">
    <name type="scientific">Euroglyphus maynei</name>
    <name type="common">Mayne's house dust mite</name>
    <dbReference type="NCBI Taxonomy" id="6958"/>
    <lineage>
        <taxon>Eukaryota</taxon>
        <taxon>Metazoa</taxon>
        <taxon>Ecdysozoa</taxon>
        <taxon>Arthropoda</taxon>
        <taxon>Chelicerata</taxon>
        <taxon>Arachnida</taxon>
        <taxon>Acari</taxon>
        <taxon>Acariformes</taxon>
        <taxon>Sarcoptiformes</taxon>
        <taxon>Astigmata</taxon>
        <taxon>Psoroptidia</taxon>
        <taxon>Analgoidea</taxon>
        <taxon>Pyroglyphidae</taxon>
        <taxon>Pyroglyphinae</taxon>
        <taxon>Euroglyphus</taxon>
    </lineage>
</organism>
<dbReference type="OrthoDB" id="7482721at2759"/>
<dbReference type="Proteomes" id="UP000194236">
    <property type="component" value="Unassembled WGS sequence"/>
</dbReference>
<dbReference type="InterPro" id="IPR013149">
    <property type="entry name" value="ADH-like_C"/>
</dbReference>
<accession>A0A1Y3AZB3</accession>
<evidence type="ECO:0000256" key="2">
    <source>
        <dbReference type="ARBA" id="ARBA00010371"/>
    </source>
</evidence>
<evidence type="ECO:0000259" key="10">
    <source>
        <dbReference type="Pfam" id="PF08240"/>
    </source>
</evidence>
<evidence type="ECO:0000256" key="6">
    <source>
        <dbReference type="ARBA" id="ARBA00023128"/>
    </source>
</evidence>
<dbReference type="GO" id="GO:0006631">
    <property type="term" value="P:fatty acid metabolic process"/>
    <property type="evidence" value="ECO:0007669"/>
    <property type="project" value="TreeGrafter"/>
</dbReference>
<comment type="caution">
    <text evidence="11">The sequence shown here is derived from an EMBL/GenBank/DDBJ whole genome shotgun (WGS) entry which is preliminary data.</text>
</comment>
<dbReference type="PANTHER" id="PTHR43981">
    <property type="entry name" value="ENOYL-[ACYL-CARRIER-PROTEIN] REDUCTASE, MITOCHONDRIAL"/>
    <property type="match status" value="1"/>
</dbReference>
<gene>
    <name evidence="11" type="ORF">BLA29_000846</name>
</gene>
<proteinExistence type="inferred from homology"/>
<dbReference type="InterPro" id="IPR011032">
    <property type="entry name" value="GroES-like_sf"/>
</dbReference>
<feature type="domain" description="Alcohol dehydrogenase-like C-terminal" evidence="9">
    <location>
        <begin position="119"/>
        <end position="243"/>
    </location>
</feature>
<protein>
    <recommendedName>
        <fullName evidence="7">Enoyl-[acyl-carrier-protein] reductase, mitochondrial</fullName>
    </recommendedName>
    <alternativeName>
        <fullName evidence="8">2-enoyl thioester reductase</fullName>
    </alternativeName>
</protein>
<comment type="subcellular location">
    <subcellularLocation>
        <location evidence="1">Mitochondrion</location>
    </subcellularLocation>
</comment>
<evidence type="ECO:0000256" key="1">
    <source>
        <dbReference type="ARBA" id="ARBA00004173"/>
    </source>
</evidence>
<dbReference type="FunFam" id="3.40.50.720:FF:000112">
    <property type="entry name" value="Enoyl-[acyl-carrier-protein] reductase 1, mitochondrial"/>
    <property type="match status" value="1"/>
</dbReference>
<evidence type="ECO:0000313" key="12">
    <source>
        <dbReference type="Proteomes" id="UP000194236"/>
    </source>
</evidence>
<feature type="domain" description="Alcohol dehydrogenase-like N-terminal" evidence="10">
    <location>
        <begin position="52"/>
        <end position="112"/>
    </location>
</feature>
<keyword evidence="3" id="KW-0521">NADP</keyword>
<evidence type="ECO:0000256" key="4">
    <source>
        <dbReference type="ARBA" id="ARBA00022946"/>
    </source>
</evidence>
<evidence type="ECO:0000313" key="11">
    <source>
        <dbReference type="EMBL" id="OTF73144.1"/>
    </source>
</evidence>
<dbReference type="Pfam" id="PF08240">
    <property type="entry name" value="ADH_N"/>
    <property type="match status" value="1"/>
</dbReference>
<dbReference type="Gene3D" id="3.90.180.10">
    <property type="entry name" value="Medium-chain alcohol dehydrogenases, catalytic domain"/>
    <property type="match status" value="2"/>
</dbReference>
<dbReference type="Gene3D" id="3.40.50.720">
    <property type="entry name" value="NAD(P)-binding Rossmann-like Domain"/>
    <property type="match status" value="1"/>
</dbReference>
<dbReference type="Pfam" id="PF00107">
    <property type="entry name" value="ADH_zinc_N"/>
    <property type="match status" value="1"/>
</dbReference>
<dbReference type="GO" id="GO:0016491">
    <property type="term" value="F:oxidoreductase activity"/>
    <property type="evidence" value="ECO:0007669"/>
    <property type="project" value="UniProtKB-KW"/>
</dbReference>
<name>A0A1Y3AZB3_EURMA</name>
<comment type="similarity">
    <text evidence="2">Belongs to the zinc-containing alcohol dehydrogenase family. Quinone oxidoreductase subfamily.</text>
</comment>
<evidence type="ECO:0000259" key="9">
    <source>
        <dbReference type="Pfam" id="PF00107"/>
    </source>
</evidence>
<keyword evidence="6" id="KW-0496">Mitochondrion</keyword>
<dbReference type="SUPFAM" id="SSF50129">
    <property type="entry name" value="GroES-like"/>
    <property type="match status" value="1"/>
</dbReference>
<dbReference type="InterPro" id="IPR051034">
    <property type="entry name" value="Mito_Enoyl-ACP_Reductase"/>
</dbReference>
<dbReference type="AlphaFoldDB" id="A0A1Y3AZB3"/>
<dbReference type="InterPro" id="IPR013154">
    <property type="entry name" value="ADH-like_N"/>
</dbReference>
<evidence type="ECO:0000256" key="3">
    <source>
        <dbReference type="ARBA" id="ARBA00022857"/>
    </source>
</evidence>
<keyword evidence="4" id="KW-0809">Transit peptide</keyword>
<dbReference type="SUPFAM" id="SSF51735">
    <property type="entry name" value="NAD(P)-binding Rossmann-fold domains"/>
    <property type="match status" value="1"/>
</dbReference>
<reference evidence="11 12" key="1">
    <citation type="submission" date="2017-03" db="EMBL/GenBank/DDBJ databases">
        <title>Genome Survey of Euroglyphus maynei.</title>
        <authorList>
            <person name="Arlian L.G."/>
            <person name="Morgan M.S."/>
            <person name="Rider S.D."/>
        </authorList>
    </citation>
    <scope>NUCLEOTIDE SEQUENCE [LARGE SCALE GENOMIC DNA]</scope>
    <source>
        <strain evidence="11">Arlian Lab</strain>
        <tissue evidence="11">Whole body</tissue>
    </source>
</reference>
<dbReference type="InterPro" id="IPR036291">
    <property type="entry name" value="NAD(P)-bd_dom_sf"/>
</dbReference>
<dbReference type="CDD" id="cd08290">
    <property type="entry name" value="ETR"/>
    <property type="match status" value="1"/>
</dbReference>
<evidence type="ECO:0000256" key="8">
    <source>
        <dbReference type="ARBA" id="ARBA00042123"/>
    </source>
</evidence>